<dbReference type="InterPro" id="IPR000835">
    <property type="entry name" value="HTH_MarR-typ"/>
</dbReference>
<dbReference type="PANTHER" id="PTHR13947">
    <property type="entry name" value="GNAT FAMILY N-ACETYLTRANSFERASE"/>
    <property type="match status" value="1"/>
</dbReference>
<evidence type="ECO:0000259" key="3">
    <source>
        <dbReference type="PROSITE" id="PS51186"/>
    </source>
</evidence>
<keyword evidence="5" id="KW-1185">Reference proteome</keyword>
<dbReference type="GO" id="GO:0003700">
    <property type="term" value="F:DNA-binding transcription factor activity"/>
    <property type="evidence" value="ECO:0007669"/>
    <property type="project" value="InterPro"/>
</dbReference>
<dbReference type="SMART" id="SM00347">
    <property type="entry name" value="HTH_MARR"/>
    <property type="match status" value="1"/>
</dbReference>
<proteinExistence type="predicted"/>
<evidence type="ECO:0000313" key="5">
    <source>
        <dbReference type="Proteomes" id="UP000054908"/>
    </source>
</evidence>
<dbReference type="InterPro" id="IPR050769">
    <property type="entry name" value="NAT_camello-type"/>
</dbReference>
<sequence length="320" mass="36717">MKKAQINELRHFSRKLVRELGILELNKTRSNRTPQHWHALIEIHNQPNMTITQLGGLLLVTNSTISRIVGSLVKEGLVTSTPGIDKRENFLQITGEGLSEIEYIDHFSNSKILGALEFLTEAEHSEIIEAIKKYSGALEKSRILREQVKIHTLSTSRSLRKQIILFIENIQKNEFAIPITPEINACILKAESEFYYHNSYNFWYAVNDEGQIIGSIGLKKVNDTQGEIKKFFVHQQYRGKKVAQKLMKTLVKAAVRHQFDELFLGTVDLLKAAQRFYEKYGFNKIAKQNLPKEFVLCPLDTVFFKGKISEQQIRLEDGKG</sequence>
<dbReference type="PROSITE" id="PS51186">
    <property type="entry name" value="GNAT"/>
    <property type="match status" value="1"/>
</dbReference>
<evidence type="ECO:0000313" key="4">
    <source>
        <dbReference type="EMBL" id="KTD24408.1"/>
    </source>
</evidence>
<organism evidence="4 5">
    <name type="scientific">Legionella maceachernii</name>
    <dbReference type="NCBI Taxonomy" id="466"/>
    <lineage>
        <taxon>Bacteria</taxon>
        <taxon>Pseudomonadati</taxon>
        <taxon>Pseudomonadota</taxon>
        <taxon>Gammaproteobacteria</taxon>
        <taxon>Legionellales</taxon>
        <taxon>Legionellaceae</taxon>
        <taxon>Legionella</taxon>
    </lineage>
</organism>
<dbReference type="PROSITE" id="PS50995">
    <property type="entry name" value="HTH_MARR_2"/>
    <property type="match status" value="1"/>
</dbReference>
<accession>A0A0W0VWJ7</accession>
<dbReference type="SUPFAM" id="SSF55729">
    <property type="entry name" value="Acyl-CoA N-acyltransferases (Nat)"/>
    <property type="match status" value="1"/>
</dbReference>
<comment type="caution">
    <text evidence="4">The sequence shown here is derived from an EMBL/GenBank/DDBJ whole genome shotgun (WGS) entry which is preliminary data.</text>
</comment>
<dbReference type="OrthoDB" id="5651324at2"/>
<dbReference type="Pfam" id="PF01047">
    <property type="entry name" value="MarR"/>
    <property type="match status" value="1"/>
</dbReference>
<reference evidence="4 5" key="1">
    <citation type="submission" date="2015-11" db="EMBL/GenBank/DDBJ databases">
        <title>Genomic analysis of 38 Legionella species identifies large and diverse effector repertoires.</title>
        <authorList>
            <person name="Burstein D."/>
            <person name="Amaro F."/>
            <person name="Zusman T."/>
            <person name="Lifshitz Z."/>
            <person name="Cohen O."/>
            <person name="Gilbert J.A."/>
            <person name="Pupko T."/>
            <person name="Shuman H.A."/>
            <person name="Segal G."/>
        </authorList>
    </citation>
    <scope>NUCLEOTIDE SEQUENCE [LARGE SCALE GENOMIC DNA]</scope>
    <source>
        <strain evidence="4 5">PX-1-G2-E2</strain>
    </source>
</reference>
<feature type="domain" description="N-acetyltransferase" evidence="3">
    <location>
        <begin position="154"/>
        <end position="300"/>
    </location>
</feature>
<dbReference type="InterPro" id="IPR016181">
    <property type="entry name" value="Acyl_CoA_acyltransferase"/>
</dbReference>
<dbReference type="Gene3D" id="3.40.630.30">
    <property type="match status" value="1"/>
</dbReference>
<dbReference type="RefSeq" id="WP_058453198.1">
    <property type="nucleotide sequence ID" value="NZ_CAAAIB010000007.1"/>
</dbReference>
<dbReference type="Gene3D" id="1.10.10.10">
    <property type="entry name" value="Winged helix-like DNA-binding domain superfamily/Winged helix DNA-binding domain"/>
    <property type="match status" value="1"/>
</dbReference>
<name>A0A0W0VWJ7_9GAMM</name>
<dbReference type="GO" id="GO:0008080">
    <property type="term" value="F:N-acetyltransferase activity"/>
    <property type="evidence" value="ECO:0007669"/>
    <property type="project" value="InterPro"/>
</dbReference>
<dbReference type="AlphaFoldDB" id="A0A0W0VWJ7"/>
<dbReference type="EMBL" id="LNYL01000050">
    <property type="protein sequence ID" value="KTD24408.1"/>
    <property type="molecule type" value="Genomic_DNA"/>
</dbReference>
<dbReference type="InterPro" id="IPR000182">
    <property type="entry name" value="GNAT_dom"/>
</dbReference>
<dbReference type="Proteomes" id="UP000054908">
    <property type="component" value="Unassembled WGS sequence"/>
</dbReference>
<dbReference type="InterPro" id="IPR036388">
    <property type="entry name" value="WH-like_DNA-bd_sf"/>
</dbReference>
<protein>
    <submittedName>
        <fullName evidence="4">IAA acetyltransferase/MarR transcriptional regulatory protein</fullName>
    </submittedName>
</protein>
<evidence type="ECO:0000256" key="1">
    <source>
        <dbReference type="ARBA" id="ARBA00022679"/>
    </source>
</evidence>
<dbReference type="STRING" id="466.Lmac_2495"/>
<feature type="domain" description="HTH marR-type" evidence="2">
    <location>
        <begin position="6"/>
        <end position="136"/>
    </location>
</feature>
<dbReference type="Pfam" id="PF00583">
    <property type="entry name" value="Acetyltransf_1"/>
    <property type="match status" value="1"/>
</dbReference>
<dbReference type="PATRIC" id="fig|466.6.peg.2662"/>
<dbReference type="CDD" id="cd04301">
    <property type="entry name" value="NAT_SF"/>
    <property type="match status" value="1"/>
</dbReference>
<evidence type="ECO:0000259" key="2">
    <source>
        <dbReference type="PROSITE" id="PS50995"/>
    </source>
</evidence>
<keyword evidence="1 4" id="KW-0808">Transferase</keyword>
<dbReference type="InterPro" id="IPR036390">
    <property type="entry name" value="WH_DNA-bd_sf"/>
</dbReference>
<dbReference type="PANTHER" id="PTHR13947:SF37">
    <property type="entry name" value="LD18367P"/>
    <property type="match status" value="1"/>
</dbReference>
<dbReference type="SUPFAM" id="SSF46785">
    <property type="entry name" value="Winged helix' DNA-binding domain"/>
    <property type="match status" value="1"/>
</dbReference>
<gene>
    <name evidence="4" type="ORF">Lmac_2495</name>
</gene>